<organism evidence="8 9">
    <name type="scientific">Leucocoprinus birnbaumii</name>
    <dbReference type="NCBI Taxonomy" id="56174"/>
    <lineage>
        <taxon>Eukaryota</taxon>
        <taxon>Fungi</taxon>
        <taxon>Dikarya</taxon>
        <taxon>Basidiomycota</taxon>
        <taxon>Agaricomycotina</taxon>
        <taxon>Agaricomycetes</taxon>
        <taxon>Agaricomycetidae</taxon>
        <taxon>Agaricales</taxon>
        <taxon>Agaricineae</taxon>
        <taxon>Agaricaceae</taxon>
        <taxon>Leucocoprinus</taxon>
    </lineage>
</organism>
<dbReference type="EMBL" id="JANIEX010001556">
    <property type="protein sequence ID" value="KAJ3556673.1"/>
    <property type="molecule type" value="Genomic_DNA"/>
</dbReference>
<evidence type="ECO:0000313" key="9">
    <source>
        <dbReference type="Proteomes" id="UP001213000"/>
    </source>
</evidence>
<dbReference type="Gene3D" id="1.10.220.160">
    <property type="match status" value="1"/>
</dbReference>
<feature type="compositionally biased region" description="Basic residues" evidence="5">
    <location>
        <begin position="1"/>
        <end position="11"/>
    </location>
</feature>
<evidence type="ECO:0000256" key="4">
    <source>
        <dbReference type="PROSITE-ProRule" id="PRU00134"/>
    </source>
</evidence>
<dbReference type="PANTHER" id="PTHR12197">
    <property type="entry name" value="HISTONE-LYSINE N-METHYLTRANSFERASE SMYD"/>
    <property type="match status" value="1"/>
</dbReference>
<dbReference type="InterPro" id="IPR050869">
    <property type="entry name" value="H3K4_H4K5_MeTrfase"/>
</dbReference>
<name>A0AAD5VLA1_9AGAR</name>
<evidence type="ECO:0000256" key="5">
    <source>
        <dbReference type="SAM" id="MobiDB-lite"/>
    </source>
</evidence>
<evidence type="ECO:0000256" key="2">
    <source>
        <dbReference type="ARBA" id="ARBA00022771"/>
    </source>
</evidence>
<dbReference type="Gene3D" id="2.170.270.10">
    <property type="entry name" value="SET domain"/>
    <property type="match status" value="1"/>
</dbReference>
<dbReference type="Gene3D" id="6.10.140.2220">
    <property type="match status" value="1"/>
</dbReference>
<keyword evidence="1" id="KW-0479">Metal-binding</keyword>
<comment type="caution">
    <text evidence="8">The sequence shown here is derived from an EMBL/GenBank/DDBJ whole genome shotgun (WGS) entry which is preliminary data.</text>
</comment>
<evidence type="ECO:0008006" key="10">
    <source>
        <dbReference type="Google" id="ProtNLM"/>
    </source>
</evidence>
<dbReference type="SUPFAM" id="SSF82199">
    <property type="entry name" value="SET domain"/>
    <property type="match status" value="1"/>
</dbReference>
<evidence type="ECO:0000256" key="1">
    <source>
        <dbReference type="ARBA" id="ARBA00022723"/>
    </source>
</evidence>
<feature type="compositionally biased region" description="Polar residues" evidence="5">
    <location>
        <begin position="14"/>
        <end position="24"/>
    </location>
</feature>
<sequence length="529" mass="58352">MASFARLKRDRTQRQATSSIVTTKSKPHESVGNVDLESAKELVSVNSPTGTDTSLDQSPQLSSTLGLDNLEAFLPSDLNIKSRECQGRGIWTNNRKRAGQILLAESQHAACLSTRFLPSHCSACFLESEAKPLKRCASCKLLYYCDSRKDCQRRDWSVHKRECPALQKWAATAPETTSDKESEESRTIIPSDAIRLLGRSLWTKQKQGLESAWTKAMNAMQSHRASLSAEQSSSELHTHMAHALVRYLGAESIKDLAVYGIGSIPALVDLVSQLTTNAFAVTDPALMPIGVSISPTIALFNHSCEPNAVLVFSRSQHRARKEEPAVEVVAIRDIAADEEVLISYIDSTLPREQRQEALNVTYYFTCDCSLCSKPRQEGTYVDPREENLLTRCVRCGAVVKDTDSVLDAVRIGQEALEKATRLQFSDPKKSMQLTTNLIPILTSAGLLPSSHPLLALSRLHTTLLITNYQSPFESDTIEINSPQIQELPQDDLSGKTRMDDAQEHLDEAISFRTSNSGASSLQSLENCSV</sequence>
<gene>
    <name evidence="8" type="ORF">NP233_g11925</name>
</gene>
<evidence type="ECO:0000259" key="7">
    <source>
        <dbReference type="PROSITE" id="PS50865"/>
    </source>
</evidence>
<dbReference type="InterPro" id="IPR002893">
    <property type="entry name" value="Znf_MYND"/>
</dbReference>
<feature type="domain" description="SET" evidence="6">
    <location>
        <begin position="57"/>
        <end position="345"/>
    </location>
</feature>
<dbReference type="GO" id="GO:0005634">
    <property type="term" value="C:nucleus"/>
    <property type="evidence" value="ECO:0007669"/>
    <property type="project" value="TreeGrafter"/>
</dbReference>
<keyword evidence="2 4" id="KW-0863">Zinc-finger</keyword>
<accession>A0AAD5VLA1</accession>
<dbReference type="Proteomes" id="UP001213000">
    <property type="component" value="Unassembled WGS sequence"/>
</dbReference>
<reference evidence="8" key="1">
    <citation type="submission" date="2022-07" db="EMBL/GenBank/DDBJ databases">
        <title>Genome Sequence of Leucocoprinus birnbaumii.</title>
        <authorList>
            <person name="Buettner E."/>
        </authorList>
    </citation>
    <scope>NUCLEOTIDE SEQUENCE</scope>
    <source>
        <strain evidence="8">VT141</strain>
    </source>
</reference>
<proteinExistence type="predicted"/>
<dbReference type="PROSITE" id="PS50865">
    <property type="entry name" value="ZF_MYND_2"/>
    <property type="match status" value="1"/>
</dbReference>
<keyword evidence="3" id="KW-0862">Zinc</keyword>
<dbReference type="Pfam" id="PF01753">
    <property type="entry name" value="zf-MYND"/>
    <property type="match status" value="1"/>
</dbReference>
<evidence type="ECO:0000259" key="6">
    <source>
        <dbReference type="PROSITE" id="PS50280"/>
    </source>
</evidence>
<dbReference type="PANTHER" id="PTHR12197:SF251">
    <property type="entry name" value="EG:BACR7C10.4 PROTEIN"/>
    <property type="match status" value="1"/>
</dbReference>
<dbReference type="PROSITE" id="PS50280">
    <property type="entry name" value="SET"/>
    <property type="match status" value="1"/>
</dbReference>
<feature type="domain" description="MYND-type" evidence="7">
    <location>
        <begin position="121"/>
        <end position="163"/>
    </location>
</feature>
<protein>
    <recommendedName>
        <fullName evidence="10">SET domain-containing protein</fullName>
    </recommendedName>
</protein>
<dbReference type="SMART" id="SM00317">
    <property type="entry name" value="SET"/>
    <property type="match status" value="1"/>
</dbReference>
<evidence type="ECO:0000256" key="3">
    <source>
        <dbReference type="ARBA" id="ARBA00022833"/>
    </source>
</evidence>
<dbReference type="AlphaFoldDB" id="A0AAD5VLA1"/>
<keyword evidence="9" id="KW-1185">Reference proteome</keyword>
<feature type="region of interest" description="Disordered" evidence="5">
    <location>
        <begin position="1"/>
        <end position="34"/>
    </location>
</feature>
<dbReference type="GO" id="GO:0008270">
    <property type="term" value="F:zinc ion binding"/>
    <property type="evidence" value="ECO:0007669"/>
    <property type="project" value="UniProtKB-KW"/>
</dbReference>
<evidence type="ECO:0000313" key="8">
    <source>
        <dbReference type="EMBL" id="KAJ3556673.1"/>
    </source>
</evidence>
<dbReference type="InterPro" id="IPR046341">
    <property type="entry name" value="SET_dom_sf"/>
</dbReference>
<dbReference type="InterPro" id="IPR001214">
    <property type="entry name" value="SET_dom"/>
</dbReference>
<dbReference type="Pfam" id="PF00856">
    <property type="entry name" value="SET"/>
    <property type="match status" value="1"/>
</dbReference>